<evidence type="ECO:0008006" key="4">
    <source>
        <dbReference type="Google" id="ProtNLM"/>
    </source>
</evidence>
<dbReference type="KEGG" id="mets:DK389_07580"/>
<feature type="signal peptide" evidence="1">
    <location>
        <begin position="1"/>
        <end position="20"/>
    </location>
</feature>
<proteinExistence type="predicted"/>
<reference evidence="3" key="1">
    <citation type="submission" date="2018-05" db="EMBL/GenBank/DDBJ databases">
        <title>Complete Genome Sequence of Methylobacterium sp. 17SD2-17.</title>
        <authorList>
            <person name="Srinivasan S."/>
        </authorList>
    </citation>
    <scope>NUCLEOTIDE SEQUENCE [LARGE SCALE GENOMIC DNA]</scope>
    <source>
        <strain evidence="3">17SD2-17</strain>
    </source>
</reference>
<dbReference type="Proteomes" id="UP000245926">
    <property type="component" value="Chromosome"/>
</dbReference>
<sequence>MMRAVSVAVLVLAFAGHAMAAEGTCKARASEKKLAGAALTSFMKKCETDAQTTCDTSAGDKKLSGAAKTSFTKKCVTDAVGT</sequence>
<evidence type="ECO:0000256" key="1">
    <source>
        <dbReference type="SAM" id="SignalP"/>
    </source>
</evidence>
<dbReference type="AlphaFoldDB" id="A0A2U8WE93"/>
<keyword evidence="3" id="KW-1185">Reference proteome</keyword>
<accession>A0A2U8WE93</accession>
<organism evidence="2 3">
    <name type="scientific">Methylobacterium durans</name>
    <dbReference type="NCBI Taxonomy" id="2202825"/>
    <lineage>
        <taxon>Bacteria</taxon>
        <taxon>Pseudomonadati</taxon>
        <taxon>Pseudomonadota</taxon>
        <taxon>Alphaproteobacteria</taxon>
        <taxon>Hyphomicrobiales</taxon>
        <taxon>Methylobacteriaceae</taxon>
        <taxon>Methylobacterium</taxon>
    </lineage>
</organism>
<evidence type="ECO:0000313" key="2">
    <source>
        <dbReference type="EMBL" id="AWN44419.1"/>
    </source>
</evidence>
<feature type="chain" id="PRO_5015884768" description="Phosphate starvation-inducible protein PsiF" evidence="1">
    <location>
        <begin position="21"/>
        <end position="82"/>
    </location>
</feature>
<dbReference type="EMBL" id="CP029550">
    <property type="protein sequence ID" value="AWN44419.1"/>
    <property type="molecule type" value="Genomic_DNA"/>
</dbReference>
<dbReference type="OrthoDB" id="8402975at2"/>
<name>A0A2U8WE93_9HYPH</name>
<gene>
    <name evidence="2" type="ORF">DK389_07580</name>
</gene>
<keyword evidence="1" id="KW-0732">Signal</keyword>
<protein>
    <recommendedName>
        <fullName evidence="4">Phosphate starvation-inducible protein PsiF</fullName>
    </recommendedName>
</protein>
<evidence type="ECO:0000313" key="3">
    <source>
        <dbReference type="Proteomes" id="UP000245926"/>
    </source>
</evidence>